<dbReference type="Proteomes" id="UP000596427">
    <property type="component" value="Chromosome"/>
</dbReference>
<accession>A0A974PMZ2</accession>
<dbReference type="AlphaFoldDB" id="A0A974PMZ2"/>
<reference evidence="11 12" key="1">
    <citation type="submission" date="2020-10" db="EMBL/GenBank/DDBJ databases">
        <title>Degradation of 1,4-Dioxane by Xanthobacter sp. YN2, via a Novel Group-2 Soluble Di-Iron Monooxygenase.</title>
        <authorList>
            <person name="Ma F."/>
            <person name="Wang Y."/>
            <person name="Yang J."/>
            <person name="Guo H."/>
            <person name="Su D."/>
            <person name="Yu L."/>
        </authorList>
    </citation>
    <scope>NUCLEOTIDE SEQUENCE [LARGE SCALE GENOMIC DNA]</scope>
    <source>
        <strain evidence="11 12">YN2</strain>
    </source>
</reference>
<feature type="transmembrane region" description="Helical" evidence="10">
    <location>
        <begin position="477"/>
        <end position="498"/>
    </location>
</feature>
<dbReference type="Pfam" id="PF03023">
    <property type="entry name" value="MurJ"/>
    <property type="match status" value="1"/>
</dbReference>
<organism evidence="11 12">
    <name type="scientific">Xanthobacter dioxanivorans</name>
    <dbReference type="NCBI Taxonomy" id="2528964"/>
    <lineage>
        <taxon>Bacteria</taxon>
        <taxon>Pseudomonadati</taxon>
        <taxon>Pseudomonadota</taxon>
        <taxon>Alphaproteobacteria</taxon>
        <taxon>Hyphomicrobiales</taxon>
        <taxon>Xanthobacteraceae</taxon>
        <taxon>Xanthobacter</taxon>
    </lineage>
</organism>
<keyword evidence="2" id="KW-1003">Cell membrane</keyword>
<evidence type="ECO:0000313" key="11">
    <source>
        <dbReference type="EMBL" id="QRG06583.1"/>
    </source>
</evidence>
<sequence length="509" mass="49496">MSLLARTSIVSAATLGSRVLGFVRDAATAAVLGAGPAADALVAALALPLLARRLLAEGAFNLAFIPALVRAEADGADAPGRLAGATLLLLSGALLAFALLAAAFMPQVIGLLAPGFEPGGQRADVAVLCGRVAVLYLPLAGLAAIFGGVANGAHRVLLPALAPVVANLTVLAVIAVLLLDGLMESDAAAFAIALATVAAGGAQLVLMGIAARGCPAAPSAGAGLGNWPWRRALGVLRAASPALLFAGLSQFRLIIVAAAVSASPGAVAAMNYAQRLMDLPLGLVGASAGAVLVPALLRGAQGEAPEAAGRAVLAALAFALPAAMGLAVLAHPIVTTLFQRGSFDAQDAELTGALLGVLALSLPAQGLERILSATAATSGLVIVAERVALASLALCLGAALPLAAAFGPQAAAGAVALSALGSILVLGGVLLRRGALRFSPAVLAFGAGLLAASLAMGVGVAALAAAWPVPEGPLAGALRLAGLVGCGLALYGSAALLLKRLLPKIAPAG</sequence>
<evidence type="ECO:0000256" key="2">
    <source>
        <dbReference type="ARBA" id="ARBA00022475"/>
    </source>
</evidence>
<keyword evidence="4" id="KW-0133">Cell shape</keyword>
<dbReference type="InterPro" id="IPR051050">
    <property type="entry name" value="Lipid_II_flippase_MurJ/MviN"/>
</dbReference>
<evidence type="ECO:0000256" key="4">
    <source>
        <dbReference type="ARBA" id="ARBA00022960"/>
    </source>
</evidence>
<feature type="transmembrane region" description="Helical" evidence="10">
    <location>
        <begin position="350"/>
        <end position="367"/>
    </location>
</feature>
<dbReference type="KEGG" id="xdi:EZH22_27265"/>
<evidence type="ECO:0000256" key="8">
    <source>
        <dbReference type="ARBA" id="ARBA00060041"/>
    </source>
</evidence>
<comment type="similarity">
    <text evidence="9">Belongs to the MurJ/MviN family.</text>
</comment>
<proteinExistence type="inferred from homology"/>
<keyword evidence="12" id="KW-1185">Reference proteome</keyword>
<name>A0A974PMZ2_9HYPH</name>
<dbReference type="GO" id="GO:0008360">
    <property type="term" value="P:regulation of cell shape"/>
    <property type="evidence" value="ECO:0007669"/>
    <property type="project" value="UniProtKB-KW"/>
</dbReference>
<keyword evidence="5" id="KW-0573">Peptidoglycan synthesis</keyword>
<evidence type="ECO:0000256" key="10">
    <source>
        <dbReference type="SAM" id="Phobius"/>
    </source>
</evidence>
<evidence type="ECO:0000313" key="12">
    <source>
        <dbReference type="Proteomes" id="UP000596427"/>
    </source>
</evidence>
<dbReference type="PANTHER" id="PTHR47019:SF1">
    <property type="entry name" value="LIPID II FLIPPASE MURJ"/>
    <property type="match status" value="1"/>
</dbReference>
<dbReference type="GO" id="GO:0009252">
    <property type="term" value="P:peptidoglycan biosynthetic process"/>
    <property type="evidence" value="ECO:0007669"/>
    <property type="project" value="UniProtKB-KW"/>
</dbReference>
<feature type="transmembrane region" description="Helical" evidence="10">
    <location>
        <begin position="83"/>
        <end position="104"/>
    </location>
</feature>
<evidence type="ECO:0000256" key="5">
    <source>
        <dbReference type="ARBA" id="ARBA00022984"/>
    </source>
</evidence>
<dbReference type="PRINTS" id="PR01806">
    <property type="entry name" value="VIRFACTRMVIN"/>
</dbReference>
<feature type="transmembrane region" description="Helical" evidence="10">
    <location>
        <begin position="443"/>
        <end position="465"/>
    </location>
</feature>
<keyword evidence="7 10" id="KW-0472">Membrane</keyword>
<evidence type="ECO:0000256" key="7">
    <source>
        <dbReference type="ARBA" id="ARBA00023136"/>
    </source>
</evidence>
<dbReference type="GO" id="GO:0015648">
    <property type="term" value="F:lipid-linked peptidoglycan transporter activity"/>
    <property type="evidence" value="ECO:0007669"/>
    <property type="project" value="TreeGrafter"/>
</dbReference>
<comment type="function">
    <text evidence="8">Involved in peptidoglycan biosynthesis. Transports lipid-linked peptidoglycan precursors from the inner to the outer leaflet of the cytoplasmic membrane.</text>
</comment>
<evidence type="ECO:0000256" key="6">
    <source>
        <dbReference type="ARBA" id="ARBA00022989"/>
    </source>
</evidence>
<evidence type="ECO:0000256" key="3">
    <source>
        <dbReference type="ARBA" id="ARBA00022692"/>
    </source>
</evidence>
<keyword evidence="6 10" id="KW-1133">Transmembrane helix</keyword>
<dbReference type="RefSeq" id="WP_203193490.1">
    <property type="nucleotide sequence ID" value="NZ_CP063362.1"/>
</dbReference>
<feature type="transmembrane region" description="Helical" evidence="10">
    <location>
        <begin position="410"/>
        <end position="431"/>
    </location>
</feature>
<feature type="transmembrane region" description="Helical" evidence="10">
    <location>
        <begin position="311"/>
        <end position="330"/>
    </location>
</feature>
<dbReference type="PANTHER" id="PTHR47019">
    <property type="entry name" value="LIPID II FLIPPASE MURJ"/>
    <property type="match status" value="1"/>
</dbReference>
<feature type="transmembrane region" description="Helical" evidence="10">
    <location>
        <begin position="156"/>
        <end position="179"/>
    </location>
</feature>
<feature type="transmembrane region" description="Helical" evidence="10">
    <location>
        <begin position="379"/>
        <end position="404"/>
    </location>
</feature>
<evidence type="ECO:0000256" key="1">
    <source>
        <dbReference type="ARBA" id="ARBA00004651"/>
    </source>
</evidence>
<feature type="transmembrane region" description="Helical" evidence="10">
    <location>
        <begin position="188"/>
        <end position="209"/>
    </location>
</feature>
<feature type="transmembrane region" description="Helical" evidence="10">
    <location>
        <begin position="125"/>
        <end position="150"/>
    </location>
</feature>
<dbReference type="GO" id="GO:0034204">
    <property type="term" value="P:lipid translocation"/>
    <property type="evidence" value="ECO:0007669"/>
    <property type="project" value="TreeGrafter"/>
</dbReference>
<keyword evidence="3 10" id="KW-0812">Transmembrane</keyword>
<protein>
    <submittedName>
        <fullName evidence="11">Virulence factor MviN</fullName>
    </submittedName>
</protein>
<gene>
    <name evidence="11" type="ORF">EZH22_27265</name>
</gene>
<feature type="transmembrane region" description="Helical" evidence="10">
    <location>
        <begin position="279"/>
        <end position="299"/>
    </location>
</feature>
<dbReference type="EMBL" id="CP063362">
    <property type="protein sequence ID" value="QRG06583.1"/>
    <property type="molecule type" value="Genomic_DNA"/>
</dbReference>
<evidence type="ECO:0000256" key="9">
    <source>
        <dbReference type="ARBA" id="ARBA00061532"/>
    </source>
</evidence>
<comment type="subcellular location">
    <subcellularLocation>
        <location evidence="1">Cell membrane</location>
        <topology evidence="1">Multi-pass membrane protein</topology>
    </subcellularLocation>
</comment>
<dbReference type="InterPro" id="IPR004268">
    <property type="entry name" value="MurJ"/>
</dbReference>
<dbReference type="GO" id="GO:0005886">
    <property type="term" value="C:plasma membrane"/>
    <property type="evidence" value="ECO:0007669"/>
    <property type="project" value="UniProtKB-SubCell"/>
</dbReference>